<reference evidence="1" key="1">
    <citation type="submission" date="2020-11" db="EMBL/GenBank/DDBJ databases">
        <authorList>
            <person name="Whiteford S."/>
        </authorList>
    </citation>
    <scope>NUCLEOTIDE SEQUENCE</scope>
</reference>
<accession>A0A8S4E9F3</accession>
<dbReference type="InterPro" id="IPR029058">
    <property type="entry name" value="AB_hydrolase_fold"/>
</dbReference>
<dbReference type="AlphaFoldDB" id="A0A8S4E9F3"/>
<organism evidence="1 2">
    <name type="scientific">Plutella xylostella</name>
    <name type="common">Diamondback moth</name>
    <name type="synonym">Plutella maculipennis</name>
    <dbReference type="NCBI Taxonomy" id="51655"/>
    <lineage>
        <taxon>Eukaryota</taxon>
        <taxon>Metazoa</taxon>
        <taxon>Ecdysozoa</taxon>
        <taxon>Arthropoda</taxon>
        <taxon>Hexapoda</taxon>
        <taxon>Insecta</taxon>
        <taxon>Pterygota</taxon>
        <taxon>Neoptera</taxon>
        <taxon>Endopterygota</taxon>
        <taxon>Lepidoptera</taxon>
        <taxon>Glossata</taxon>
        <taxon>Ditrysia</taxon>
        <taxon>Yponomeutoidea</taxon>
        <taxon>Plutellidae</taxon>
        <taxon>Plutella</taxon>
    </lineage>
</organism>
<gene>
    <name evidence="1" type="ORF">PLXY2_LOCUS4870</name>
</gene>
<dbReference type="Gene3D" id="3.40.50.1820">
    <property type="entry name" value="alpha/beta hydrolase"/>
    <property type="match status" value="1"/>
</dbReference>
<evidence type="ECO:0000313" key="1">
    <source>
        <dbReference type="EMBL" id="CAG9112161.1"/>
    </source>
</evidence>
<comment type="caution">
    <text evidence="1">The sequence shown here is derived from an EMBL/GenBank/DDBJ whole genome shotgun (WGS) entry which is preliminary data.</text>
</comment>
<protein>
    <submittedName>
        <fullName evidence="1">(diamondback moth) hypothetical protein</fullName>
    </submittedName>
</protein>
<evidence type="ECO:0000313" key="2">
    <source>
        <dbReference type="Proteomes" id="UP000653454"/>
    </source>
</evidence>
<keyword evidence="2" id="KW-1185">Reference proteome</keyword>
<proteinExistence type="predicted"/>
<sequence length="66" mass="7573">MAYFIIRGNNFLIQDGCSHNRAWRLYAETVRNPRGFPATLCRDWTSATRSCQFHTDGYMGFGAKPP</sequence>
<dbReference type="Proteomes" id="UP000653454">
    <property type="component" value="Unassembled WGS sequence"/>
</dbReference>
<dbReference type="SUPFAM" id="SSF53474">
    <property type="entry name" value="alpha/beta-Hydrolases"/>
    <property type="match status" value="1"/>
</dbReference>
<dbReference type="EMBL" id="CAJHNJ030000013">
    <property type="protein sequence ID" value="CAG9112161.1"/>
    <property type="molecule type" value="Genomic_DNA"/>
</dbReference>
<name>A0A8S4E9F3_PLUXY</name>